<proteinExistence type="predicted"/>
<feature type="compositionally biased region" description="Low complexity" evidence="1">
    <location>
        <begin position="155"/>
        <end position="172"/>
    </location>
</feature>
<protein>
    <submittedName>
        <fullName evidence="2">Uncharacterized protein</fullName>
    </submittedName>
</protein>
<dbReference type="Proteomes" id="UP001219525">
    <property type="component" value="Unassembled WGS sequence"/>
</dbReference>
<name>A0AAD6VTX1_9AGAR</name>
<accession>A0AAD6VTX1</accession>
<reference evidence="2" key="1">
    <citation type="submission" date="2023-03" db="EMBL/GenBank/DDBJ databases">
        <title>Massive genome expansion in bonnet fungi (Mycena s.s.) driven by repeated elements and novel gene families across ecological guilds.</title>
        <authorList>
            <consortium name="Lawrence Berkeley National Laboratory"/>
            <person name="Harder C.B."/>
            <person name="Miyauchi S."/>
            <person name="Viragh M."/>
            <person name="Kuo A."/>
            <person name="Thoen E."/>
            <person name="Andreopoulos B."/>
            <person name="Lu D."/>
            <person name="Skrede I."/>
            <person name="Drula E."/>
            <person name="Henrissat B."/>
            <person name="Morin E."/>
            <person name="Kohler A."/>
            <person name="Barry K."/>
            <person name="LaButti K."/>
            <person name="Morin E."/>
            <person name="Salamov A."/>
            <person name="Lipzen A."/>
            <person name="Mereny Z."/>
            <person name="Hegedus B."/>
            <person name="Baldrian P."/>
            <person name="Stursova M."/>
            <person name="Weitz H."/>
            <person name="Taylor A."/>
            <person name="Grigoriev I.V."/>
            <person name="Nagy L.G."/>
            <person name="Martin F."/>
            <person name="Kauserud H."/>
        </authorList>
    </citation>
    <scope>NUCLEOTIDE SEQUENCE</scope>
    <source>
        <strain evidence="2">9144</strain>
    </source>
</reference>
<dbReference type="EMBL" id="JARJCW010000010">
    <property type="protein sequence ID" value="KAJ7220233.1"/>
    <property type="molecule type" value="Genomic_DNA"/>
</dbReference>
<comment type="caution">
    <text evidence="2">The sequence shown here is derived from an EMBL/GenBank/DDBJ whole genome shotgun (WGS) entry which is preliminary data.</text>
</comment>
<gene>
    <name evidence="2" type="ORF">GGX14DRAFT_389601</name>
</gene>
<dbReference type="AlphaFoldDB" id="A0AAD6VTX1"/>
<evidence type="ECO:0000313" key="2">
    <source>
        <dbReference type="EMBL" id="KAJ7220233.1"/>
    </source>
</evidence>
<feature type="region of interest" description="Disordered" evidence="1">
    <location>
        <begin position="148"/>
        <end position="172"/>
    </location>
</feature>
<keyword evidence="3" id="KW-1185">Reference proteome</keyword>
<evidence type="ECO:0000313" key="3">
    <source>
        <dbReference type="Proteomes" id="UP001219525"/>
    </source>
</evidence>
<sequence length="570" mass="61801">MYKLNVIPVVRNSENAVVCQETYEAVQVFFADMSDFNFDAFACFSGPGGIQVRQMERGDVTWLSALQMFVAKVLVKRWLDLIVDSLADLEFALSAKQTHLPLRRVQYPPGHPPPSVMFMTPTGTTARTTKTAGMPNSRYIPPANTAPPSAACMHAQSPSALPAPSSTPSTSARSKCSVPGCPRRKHCNKVGHCALRAHERERVWKSRPTYQPRRSLVRCRRRLATAGKFWRGTAHASPCCEVAGAGGEGADAGAGARGDPPLGVDAACDGDALASGRRGRGHWDRVSVVWEGITEKGEEKLSVHPTPTLAPRSQRTAVTQTACCLRHLHHARAQLAARVHSARPCHDAPTAHAMTGSESGEEVDAARGGVHFGHFPRAHAASECQPRCGGNVDGPRNGAFLGWEDRWSLVRKARRGNLFISPWGPIAQLGPVGRLRVRLAYIGHNWPPIGGRLGAGRARLAHIFPIGTCRSPIGSPIGHNWRPIGCQLGAGRARLGPQPSGAEWGLSAELGLHPAAQARYMHLCVQKTVEVLLITYVHLLKYLNFKVLSLLLLEAREAAQNKAKIFSSYF</sequence>
<organism evidence="2 3">
    <name type="scientific">Mycena pura</name>
    <dbReference type="NCBI Taxonomy" id="153505"/>
    <lineage>
        <taxon>Eukaryota</taxon>
        <taxon>Fungi</taxon>
        <taxon>Dikarya</taxon>
        <taxon>Basidiomycota</taxon>
        <taxon>Agaricomycotina</taxon>
        <taxon>Agaricomycetes</taxon>
        <taxon>Agaricomycetidae</taxon>
        <taxon>Agaricales</taxon>
        <taxon>Marasmiineae</taxon>
        <taxon>Mycenaceae</taxon>
        <taxon>Mycena</taxon>
    </lineage>
</organism>
<evidence type="ECO:0000256" key="1">
    <source>
        <dbReference type="SAM" id="MobiDB-lite"/>
    </source>
</evidence>